<dbReference type="PROSITE" id="PS51257">
    <property type="entry name" value="PROKAR_LIPOPROTEIN"/>
    <property type="match status" value="1"/>
</dbReference>
<sequence>MRSHSHPVGRWRRTGRAVVSAGIVGLLMATAACGSDDGDGGGGEGAVVDASEAGDPVDGGEIVVGLEAETNSWLPGTANFGNPGYNVAYSIYDPLMKRTPEGEPEPYLAESMEPNEDLTVWTLTLRPDVQFHDGTPLNAEAIKTIWDNYLVAPGSNLAANLAEVQSVDVVDDLTVTYTLKAPNAAFPDLLTDPAGWPFSPTAAAAAGADAGSEPVGTGPFKFVSWQRDSQLVVEKNEDYWQPGLPHLDKITFRPIPDEDTRLSSLQSGDIDAMQSLRQSTVSRARDVEGVDNYEFLGNNSGGSNFNTSRPPFDDLRVRKALALALDQDALIEVLGGTGLTPPSTQFFGPEDPFYSEKAAEAWPTNRPDEAQELYDEYINDPQRSDGKAVGEPVTFTYKCPPDPSLNELSQLYQSFWNGLGMQVELEQVEQAAYTSQAVARDYDAGCTRHGAARDPYYVFQRAFTTGVPNVTEFTDPRIDEALATMRGSTDVEERKAAAEQISLVIAEQVPVTFTGGTLTVVAVRDVIKNVDGWVFPDGSEGNGTPDGTAMWGHVWSTE</sequence>
<dbReference type="GO" id="GO:0042597">
    <property type="term" value="C:periplasmic space"/>
    <property type="evidence" value="ECO:0007669"/>
    <property type="project" value="UniProtKB-ARBA"/>
</dbReference>
<feature type="domain" description="Solute-binding protein family 5" evidence="2">
    <location>
        <begin position="103"/>
        <end position="464"/>
    </location>
</feature>
<dbReference type="InterPro" id="IPR030678">
    <property type="entry name" value="Peptide/Ni-bd"/>
</dbReference>
<dbReference type="Gene3D" id="3.10.105.10">
    <property type="entry name" value="Dipeptide-binding Protein, Domain 3"/>
    <property type="match status" value="1"/>
</dbReference>
<dbReference type="EMBL" id="FNBT01000001">
    <property type="protein sequence ID" value="SDE99152.1"/>
    <property type="molecule type" value="Genomic_DNA"/>
</dbReference>
<dbReference type="GO" id="GO:1904680">
    <property type="term" value="F:peptide transmembrane transporter activity"/>
    <property type="evidence" value="ECO:0007669"/>
    <property type="project" value="TreeGrafter"/>
</dbReference>
<keyword evidence="4" id="KW-1185">Reference proteome</keyword>
<gene>
    <name evidence="3" type="ORF">SAMN05660662_0579</name>
</gene>
<evidence type="ECO:0000256" key="1">
    <source>
        <dbReference type="ARBA" id="ARBA00022729"/>
    </source>
</evidence>
<dbReference type="AlphaFoldDB" id="A0A1G7HF97"/>
<dbReference type="STRING" id="1550231.SAMN05660662_0579"/>
<protein>
    <submittedName>
        <fullName evidence="3">Peptide/nickel transport system substrate-binding protein</fullName>
    </submittedName>
</protein>
<dbReference type="PANTHER" id="PTHR30290">
    <property type="entry name" value="PERIPLASMIC BINDING COMPONENT OF ABC TRANSPORTER"/>
    <property type="match status" value="1"/>
</dbReference>
<dbReference type="Gene3D" id="3.40.190.10">
    <property type="entry name" value="Periplasmic binding protein-like II"/>
    <property type="match status" value="1"/>
</dbReference>
<keyword evidence="1" id="KW-0732">Signal</keyword>
<dbReference type="GO" id="GO:0043190">
    <property type="term" value="C:ATP-binding cassette (ABC) transporter complex"/>
    <property type="evidence" value="ECO:0007669"/>
    <property type="project" value="InterPro"/>
</dbReference>
<dbReference type="Pfam" id="PF00496">
    <property type="entry name" value="SBP_bac_5"/>
    <property type="match status" value="1"/>
</dbReference>
<evidence type="ECO:0000259" key="2">
    <source>
        <dbReference type="Pfam" id="PF00496"/>
    </source>
</evidence>
<accession>A0A1G7HF97</accession>
<evidence type="ECO:0000313" key="4">
    <source>
        <dbReference type="Proteomes" id="UP000199406"/>
    </source>
</evidence>
<dbReference type="SUPFAM" id="SSF53850">
    <property type="entry name" value="Periplasmic binding protein-like II"/>
    <property type="match status" value="1"/>
</dbReference>
<dbReference type="InterPro" id="IPR000914">
    <property type="entry name" value="SBP_5_dom"/>
</dbReference>
<dbReference type="InterPro" id="IPR039424">
    <property type="entry name" value="SBP_5"/>
</dbReference>
<organism evidence="3 4">
    <name type="scientific">Blastococcus aurantiacus</name>
    <dbReference type="NCBI Taxonomy" id="1550231"/>
    <lineage>
        <taxon>Bacteria</taxon>
        <taxon>Bacillati</taxon>
        <taxon>Actinomycetota</taxon>
        <taxon>Actinomycetes</taxon>
        <taxon>Geodermatophilales</taxon>
        <taxon>Geodermatophilaceae</taxon>
        <taxon>Blastococcus</taxon>
    </lineage>
</organism>
<dbReference type="PIRSF" id="PIRSF002741">
    <property type="entry name" value="MppA"/>
    <property type="match status" value="1"/>
</dbReference>
<dbReference type="GO" id="GO:0015833">
    <property type="term" value="P:peptide transport"/>
    <property type="evidence" value="ECO:0007669"/>
    <property type="project" value="TreeGrafter"/>
</dbReference>
<reference evidence="4" key="1">
    <citation type="submission" date="2016-10" db="EMBL/GenBank/DDBJ databases">
        <authorList>
            <person name="Varghese N."/>
            <person name="Submissions S."/>
        </authorList>
    </citation>
    <scope>NUCLEOTIDE SEQUENCE [LARGE SCALE GENOMIC DNA]</scope>
    <source>
        <strain evidence="4">DSM 44268</strain>
    </source>
</reference>
<dbReference type="Proteomes" id="UP000199406">
    <property type="component" value="Unassembled WGS sequence"/>
</dbReference>
<evidence type="ECO:0000313" key="3">
    <source>
        <dbReference type="EMBL" id="SDE99152.1"/>
    </source>
</evidence>
<dbReference type="PANTHER" id="PTHR30290:SF38">
    <property type="entry name" value="D,D-DIPEPTIDE-BINDING PERIPLASMIC PROTEIN DDPA-RELATED"/>
    <property type="match status" value="1"/>
</dbReference>
<dbReference type="CDD" id="cd00995">
    <property type="entry name" value="PBP2_NikA_DppA_OppA_like"/>
    <property type="match status" value="1"/>
</dbReference>
<name>A0A1G7HF97_9ACTN</name>
<proteinExistence type="predicted"/>